<evidence type="ECO:0000259" key="1">
    <source>
        <dbReference type="Pfam" id="PF00350"/>
    </source>
</evidence>
<gene>
    <name evidence="2" type="ORF">N7537_005617</name>
</gene>
<evidence type="ECO:0000313" key="3">
    <source>
        <dbReference type="Proteomes" id="UP001213799"/>
    </source>
</evidence>
<dbReference type="GO" id="GO:0048312">
    <property type="term" value="P:intracellular distribution of mitochondria"/>
    <property type="evidence" value="ECO:0007669"/>
    <property type="project" value="TreeGrafter"/>
</dbReference>
<reference evidence="2" key="2">
    <citation type="submission" date="2023-01" db="EMBL/GenBank/DDBJ databases">
        <authorList>
            <person name="Petersen C."/>
        </authorList>
    </citation>
    <scope>NUCLEOTIDE SEQUENCE</scope>
    <source>
        <strain evidence="2">IBT 12815</strain>
    </source>
</reference>
<accession>A0AAD6E659</accession>
<dbReference type="GO" id="GO:0016020">
    <property type="term" value="C:membrane"/>
    <property type="evidence" value="ECO:0007669"/>
    <property type="project" value="TreeGrafter"/>
</dbReference>
<dbReference type="PANTHER" id="PTHR11566">
    <property type="entry name" value="DYNAMIN"/>
    <property type="match status" value="1"/>
</dbReference>
<dbReference type="GO" id="GO:0005739">
    <property type="term" value="C:mitochondrion"/>
    <property type="evidence" value="ECO:0007669"/>
    <property type="project" value="TreeGrafter"/>
</dbReference>
<feature type="domain" description="Dynamin N-terminal" evidence="1">
    <location>
        <begin position="56"/>
        <end position="156"/>
    </location>
</feature>
<keyword evidence="3" id="KW-1185">Reference proteome</keyword>
<dbReference type="InterPro" id="IPR027417">
    <property type="entry name" value="P-loop_NTPase"/>
</dbReference>
<comment type="caution">
    <text evidence="2">The sequence shown here is derived from an EMBL/GenBank/DDBJ whole genome shotgun (WGS) entry which is preliminary data.</text>
</comment>
<dbReference type="InterPro" id="IPR045063">
    <property type="entry name" value="Dynamin_N"/>
</dbReference>
<name>A0AAD6E659_9EURO</name>
<dbReference type="Gene3D" id="3.40.50.300">
    <property type="entry name" value="P-loop containing nucleotide triphosphate hydrolases"/>
    <property type="match status" value="1"/>
</dbReference>
<dbReference type="GeneID" id="81586916"/>
<dbReference type="SUPFAM" id="SSF52540">
    <property type="entry name" value="P-loop containing nucleoside triphosphate hydrolases"/>
    <property type="match status" value="1"/>
</dbReference>
<dbReference type="PANTHER" id="PTHR11566:SF149">
    <property type="entry name" value="GTPASE, PUTATIVE (AFU_ORTHOLOGUE AFUA_6G11890)-RELATED"/>
    <property type="match status" value="1"/>
</dbReference>
<dbReference type="GO" id="GO:0000266">
    <property type="term" value="P:mitochondrial fission"/>
    <property type="evidence" value="ECO:0007669"/>
    <property type="project" value="TreeGrafter"/>
</dbReference>
<dbReference type="PRINTS" id="PR00195">
    <property type="entry name" value="DYNAMIN"/>
</dbReference>
<reference evidence="2" key="1">
    <citation type="journal article" date="2023" name="IMA Fungus">
        <title>Comparative genomic study of the Penicillium genus elucidates a diverse pangenome and 15 lateral gene transfer events.</title>
        <authorList>
            <person name="Petersen C."/>
            <person name="Sorensen T."/>
            <person name="Nielsen M.R."/>
            <person name="Sondergaard T.E."/>
            <person name="Sorensen J.L."/>
            <person name="Fitzpatrick D.A."/>
            <person name="Frisvad J.C."/>
            <person name="Nielsen K.L."/>
        </authorList>
    </citation>
    <scope>NUCLEOTIDE SEQUENCE</scope>
    <source>
        <strain evidence="2">IBT 12815</strain>
    </source>
</reference>
<dbReference type="GO" id="GO:0003924">
    <property type="term" value="F:GTPase activity"/>
    <property type="evidence" value="ECO:0007669"/>
    <property type="project" value="TreeGrafter"/>
</dbReference>
<dbReference type="GO" id="GO:0016559">
    <property type="term" value="P:peroxisome fission"/>
    <property type="evidence" value="ECO:0007669"/>
    <property type="project" value="TreeGrafter"/>
</dbReference>
<dbReference type="RefSeq" id="XP_056752459.1">
    <property type="nucleotide sequence ID" value="XM_056896674.1"/>
</dbReference>
<dbReference type="InterPro" id="IPR022812">
    <property type="entry name" value="Dynamin"/>
</dbReference>
<dbReference type="EMBL" id="JAQJAE010000003">
    <property type="protein sequence ID" value="KAJ5602661.1"/>
    <property type="molecule type" value="Genomic_DNA"/>
</dbReference>
<dbReference type="Proteomes" id="UP001213799">
    <property type="component" value="Unassembled WGS sequence"/>
</dbReference>
<dbReference type="GO" id="GO:0005874">
    <property type="term" value="C:microtubule"/>
    <property type="evidence" value="ECO:0007669"/>
    <property type="project" value="TreeGrafter"/>
</dbReference>
<dbReference type="GO" id="GO:0006897">
    <property type="term" value="P:endocytosis"/>
    <property type="evidence" value="ECO:0007669"/>
    <property type="project" value="TreeGrafter"/>
</dbReference>
<proteinExistence type="predicted"/>
<protein>
    <submittedName>
        <fullName evidence="2">Dynamin</fullName>
    </submittedName>
</protein>
<dbReference type="AlphaFoldDB" id="A0AAD6E659"/>
<evidence type="ECO:0000313" key="2">
    <source>
        <dbReference type="EMBL" id="KAJ5602661.1"/>
    </source>
</evidence>
<organism evidence="2 3">
    <name type="scientific">Penicillium hordei</name>
    <dbReference type="NCBI Taxonomy" id="40994"/>
    <lineage>
        <taxon>Eukaryota</taxon>
        <taxon>Fungi</taxon>
        <taxon>Dikarya</taxon>
        <taxon>Ascomycota</taxon>
        <taxon>Pezizomycotina</taxon>
        <taxon>Eurotiomycetes</taxon>
        <taxon>Eurotiomycetidae</taxon>
        <taxon>Eurotiales</taxon>
        <taxon>Aspergillaceae</taxon>
        <taxon>Penicillium</taxon>
    </lineage>
</organism>
<dbReference type="Pfam" id="PF00350">
    <property type="entry name" value="Dynamin_N"/>
    <property type="match status" value="1"/>
</dbReference>
<sequence>MLEEHRNILTVSSLLDEQAMSHIQSQQSELLDKIVNLRATGVGGLVELPQITSTLSSTDPSNTGFSDDVLRVEISGPDKPELTLVDLPGLYYSSSSEQNEQGMDIVQRLTEKYMKSSRGIILAVISARANYHIQKVLNIAQSFDVRHERVLSIVTQPDIPEAGSDEGETYVQFIKNEKVERAIMSQCSHLAHRDYYLALYIEIYTALWLI</sequence>
<dbReference type="GO" id="GO:0008017">
    <property type="term" value="F:microtubule binding"/>
    <property type="evidence" value="ECO:0007669"/>
    <property type="project" value="TreeGrafter"/>
</dbReference>